<gene>
    <name evidence="2" type="ORF">VOI32_12390</name>
</gene>
<comment type="caution">
    <text evidence="2">The sequence shown here is derived from an EMBL/GenBank/DDBJ whole genome shotgun (WGS) entry which is preliminary data.</text>
</comment>
<dbReference type="Proteomes" id="UP001462961">
    <property type="component" value="Unassembled WGS sequence"/>
</dbReference>
<keyword evidence="3" id="KW-1185">Reference proteome</keyword>
<reference evidence="2 3" key="1">
    <citation type="submission" date="2024-01" db="EMBL/GenBank/DDBJ databases">
        <title>The diversity of rhizobia nodulating Mimosa spp. in eleven states of Brazil covering several biomes is determined by host plant, location, and edaphic factors.</title>
        <authorList>
            <person name="Rouws L."/>
            <person name="Barauna A."/>
            <person name="Beukes C."/>
            <person name="De Faria S.M."/>
            <person name="Gross E."/>
            <person name="Dos Reis Junior F.B."/>
            <person name="Simon M."/>
            <person name="Maluk M."/>
            <person name="Odee D.W."/>
            <person name="Kenicer G."/>
            <person name="Young J.P.W."/>
            <person name="Reis V.M."/>
            <person name="Zilli J."/>
            <person name="James E.K."/>
        </authorList>
    </citation>
    <scope>NUCLEOTIDE SEQUENCE [LARGE SCALE GENOMIC DNA]</scope>
    <source>
        <strain evidence="2 3">JHI1651</strain>
    </source>
</reference>
<sequence>MEFIEFSLVKKKTNRRSLPDPDSASTIDSCEHAKRMQREAA</sequence>
<dbReference type="RefSeq" id="WP_267896356.1">
    <property type="nucleotide sequence ID" value="NZ_JAYLVJ010000013.1"/>
</dbReference>
<organism evidence="2 3">
    <name type="scientific">Paraburkholderia caribensis</name>
    <dbReference type="NCBI Taxonomy" id="75105"/>
    <lineage>
        <taxon>Bacteria</taxon>
        <taxon>Pseudomonadati</taxon>
        <taxon>Pseudomonadota</taxon>
        <taxon>Betaproteobacteria</taxon>
        <taxon>Burkholderiales</taxon>
        <taxon>Burkholderiaceae</taxon>
        <taxon>Paraburkholderia</taxon>
    </lineage>
</organism>
<name>A0ABV0DXC3_9BURK</name>
<feature type="region of interest" description="Disordered" evidence="1">
    <location>
        <begin position="14"/>
        <end position="41"/>
    </location>
</feature>
<feature type="compositionally biased region" description="Basic and acidic residues" evidence="1">
    <location>
        <begin position="29"/>
        <end position="41"/>
    </location>
</feature>
<accession>A0ABV0DXC3</accession>
<dbReference type="EMBL" id="JAYLVJ010000013">
    <property type="protein sequence ID" value="MEO1754726.1"/>
    <property type="molecule type" value="Genomic_DNA"/>
</dbReference>
<evidence type="ECO:0000313" key="3">
    <source>
        <dbReference type="Proteomes" id="UP001462961"/>
    </source>
</evidence>
<proteinExistence type="predicted"/>
<evidence type="ECO:0000313" key="2">
    <source>
        <dbReference type="EMBL" id="MEO1754726.1"/>
    </source>
</evidence>
<protein>
    <submittedName>
        <fullName evidence="2">Uncharacterized protein</fullName>
    </submittedName>
</protein>
<evidence type="ECO:0000256" key="1">
    <source>
        <dbReference type="SAM" id="MobiDB-lite"/>
    </source>
</evidence>